<accession>A0AAN9SMJ8</accession>
<comment type="subunit">
    <text evidence="2 4">Homodimer.</text>
</comment>
<dbReference type="AlphaFoldDB" id="A0AAN9SMJ8"/>
<dbReference type="Pfam" id="PF03018">
    <property type="entry name" value="Dirigent"/>
    <property type="match status" value="1"/>
</dbReference>
<keyword evidence="3 4" id="KW-0964">Secreted</keyword>
<dbReference type="InterPro" id="IPR004265">
    <property type="entry name" value="Dirigent"/>
</dbReference>
<protein>
    <recommendedName>
        <fullName evidence="4">Dirigent protein</fullName>
    </recommendedName>
</protein>
<evidence type="ECO:0000313" key="6">
    <source>
        <dbReference type="Proteomes" id="UP001386955"/>
    </source>
</evidence>
<comment type="subcellular location">
    <subcellularLocation>
        <location evidence="4">Secreted</location>
        <location evidence="4">Extracellular space</location>
        <location evidence="4">Apoplast</location>
    </subcellularLocation>
</comment>
<dbReference type="GO" id="GO:0009699">
    <property type="term" value="P:phenylpropanoid biosynthetic process"/>
    <property type="evidence" value="ECO:0007669"/>
    <property type="project" value="UniProtKB-ARBA"/>
</dbReference>
<evidence type="ECO:0000256" key="4">
    <source>
        <dbReference type="RuleBase" id="RU363099"/>
    </source>
</evidence>
<reference evidence="5 6" key="1">
    <citation type="submission" date="2024-01" db="EMBL/GenBank/DDBJ databases">
        <title>The genomes of 5 underutilized Papilionoideae crops provide insights into root nodulation and disease resistanc.</title>
        <authorList>
            <person name="Jiang F."/>
        </authorList>
    </citation>
    <scope>NUCLEOTIDE SEQUENCE [LARGE SCALE GENOMIC DNA]</scope>
    <source>
        <strain evidence="5">DUOXIRENSHENG_FW03</strain>
        <tissue evidence="5">Leaves</tissue>
    </source>
</reference>
<proteinExistence type="inferred from homology"/>
<evidence type="ECO:0000256" key="1">
    <source>
        <dbReference type="ARBA" id="ARBA00010746"/>
    </source>
</evidence>
<evidence type="ECO:0000256" key="2">
    <source>
        <dbReference type="ARBA" id="ARBA00011738"/>
    </source>
</evidence>
<evidence type="ECO:0000256" key="3">
    <source>
        <dbReference type="ARBA" id="ARBA00022525"/>
    </source>
</evidence>
<keyword evidence="4" id="KW-0052">Apoplast</keyword>
<gene>
    <name evidence="5" type="ORF">VNO78_17242</name>
</gene>
<comment type="function">
    <text evidence="4">Dirigent proteins impart stereoselectivity on the phenoxy radical-coupling reaction, yielding optically active lignans from two molecules of coniferyl alcohol in the biosynthesis of lignans, flavonolignans, and alkaloids and thus plays a central role in plant secondary metabolism.</text>
</comment>
<sequence length="193" mass="21244">MGFIDFCPANFLKLTLTRSRVLPADLSCMLRELKHISVVSGSQKGEAGPPSVLHARHYERAKAHHSENRPGPDDKQLLVIFRAPDMADDPLTVGPERDSKEVGRGQGMFGFADENELGLVMLLNFAFTEGKYNGSGLSMVGRNMVLTALREMPIVGGSGLFRFARGYAQANTHTLDINTGDAVVEFNIYVFHY</sequence>
<dbReference type="GO" id="GO:0048046">
    <property type="term" value="C:apoplast"/>
    <property type="evidence" value="ECO:0007669"/>
    <property type="project" value="UniProtKB-SubCell"/>
</dbReference>
<evidence type="ECO:0000313" key="5">
    <source>
        <dbReference type="EMBL" id="KAK7396323.1"/>
    </source>
</evidence>
<comment type="similarity">
    <text evidence="1 4">Belongs to the plant dirigent protein family.</text>
</comment>
<dbReference type="Proteomes" id="UP001386955">
    <property type="component" value="Unassembled WGS sequence"/>
</dbReference>
<dbReference type="PANTHER" id="PTHR21495">
    <property type="entry name" value="NUCLEOPORIN-RELATED"/>
    <property type="match status" value="1"/>
</dbReference>
<dbReference type="Gene3D" id="2.40.480.10">
    <property type="entry name" value="Allene oxide cyclase-like"/>
    <property type="match status" value="1"/>
</dbReference>
<comment type="caution">
    <text evidence="5">The sequence shown here is derived from an EMBL/GenBank/DDBJ whole genome shotgun (WGS) entry which is preliminary data.</text>
</comment>
<dbReference type="EMBL" id="JAYMYS010000004">
    <property type="protein sequence ID" value="KAK7396323.1"/>
    <property type="molecule type" value="Genomic_DNA"/>
</dbReference>
<keyword evidence="6" id="KW-1185">Reference proteome</keyword>
<organism evidence="5 6">
    <name type="scientific">Psophocarpus tetragonolobus</name>
    <name type="common">Winged bean</name>
    <name type="synonym">Dolichos tetragonolobus</name>
    <dbReference type="NCBI Taxonomy" id="3891"/>
    <lineage>
        <taxon>Eukaryota</taxon>
        <taxon>Viridiplantae</taxon>
        <taxon>Streptophyta</taxon>
        <taxon>Embryophyta</taxon>
        <taxon>Tracheophyta</taxon>
        <taxon>Spermatophyta</taxon>
        <taxon>Magnoliopsida</taxon>
        <taxon>eudicotyledons</taxon>
        <taxon>Gunneridae</taxon>
        <taxon>Pentapetalae</taxon>
        <taxon>rosids</taxon>
        <taxon>fabids</taxon>
        <taxon>Fabales</taxon>
        <taxon>Fabaceae</taxon>
        <taxon>Papilionoideae</taxon>
        <taxon>50 kb inversion clade</taxon>
        <taxon>NPAAA clade</taxon>
        <taxon>indigoferoid/millettioid clade</taxon>
        <taxon>Phaseoleae</taxon>
        <taxon>Psophocarpus</taxon>
    </lineage>
</organism>
<dbReference type="InterPro" id="IPR044859">
    <property type="entry name" value="Allene_oxi_cyc_Dirigent"/>
</dbReference>
<name>A0AAN9SMJ8_PSOTE</name>